<dbReference type="SUPFAM" id="SSF56925">
    <property type="entry name" value="OMPA-like"/>
    <property type="match status" value="1"/>
</dbReference>
<keyword evidence="1" id="KW-1133">Transmembrane helix</keyword>
<dbReference type="InterPro" id="IPR011250">
    <property type="entry name" value="OMP/PagP_B-barrel"/>
</dbReference>
<protein>
    <submittedName>
        <fullName evidence="3">PorT family protein</fullName>
    </submittedName>
</protein>
<dbReference type="Proteomes" id="UP000823615">
    <property type="component" value="Unassembled WGS sequence"/>
</dbReference>
<reference evidence="3" key="2">
    <citation type="journal article" date="2021" name="PeerJ">
        <title>Extensive microbial diversity within the chicken gut microbiome revealed by metagenomics and culture.</title>
        <authorList>
            <person name="Gilroy R."/>
            <person name="Ravi A."/>
            <person name="Getino M."/>
            <person name="Pursley I."/>
            <person name="Horton D.L."/>
            <person name="Alikhan N.F."/>
            <person name="Baker D."/>
            <person name="Gharbi K."/>
            <person name="Hall N."/>
            <person name="Watson M."/>
            <person name="Adriaenssens E.M."/>
            <person name="Foster-Nyarko E."/>
            <person name="Jarju S."/>
            <person name="Secka A."/>
            <person name="Antonio M."/>
            <person name="Oren A."/>
            <person name="Chaudhuri R.R."/>
            <person name="La Ragione R."/>
            <person name="Hildebrand F."/>
            <person name="Pallen M.J."/>
        </authorList>
    </citation>
    <scope>NUCLEOTIDE SEQUENCE</scope>
    <source>
        <strain evidence="3">7293</strain>
    </source>
</reference>
<sequence>MRKLFLIIMLVASCMLYASGWHIGGEAGYALNFLSTKTVWPNTYYRPGHGIEASFIAEYDINDSLSLSTGLRYIEKSFIYHHENSGITYAGYMEMDHFLELPLSIRYSYSFGDLSVFIGAGGYIGIWFLAQSFGMNFSASETPDNTLIENSNGDIMELTDSDNLFEAGLLAETGVSWTVADDIRLDFTLRYEGNLTSLVRNYQENAVHRYNDTLSFSAGCLVPIGGKR</sequence>
<name>A0A9D9H571_9SPIO</name>
<comment type="caution">
    <text evidence="3">The sequence shown here is derived from an EMBL/GenBank/DDBJ whole genome shotgun (WGS) entry which is preliminary data.</text>
</comment>
<dbReference type="InterPro" id="IPR025665">
    <property type="entry name" value="Beta-barrel_OMP_2"/>
</dbReference>
<feature type="domain" description="Outer membrane protein beta-barrel" evidence="2">
    <location>
        <begin position="19"/>
        <end position="198"/>
    </location>
</feature>
<dbReference type="Pfam" id="PF13568">
    <property type="entry name" value="OMP_b-brl_2"/>
    <property type="match status" value="1"/>
</dbReference>
<accession>A0A9D9H571</accession>
<dbReference type="EMBL" id="JADIMT010000061">
    <property type="protein sequence ID" value="MBO8436309.1"/>
    <property type="molecule type" value="Genomic_DNA"/>
</dbReference>
<evidence type="ECO:0000313" key="4">
    <source>
        <dbReference type="Proteomes" id="UP000823615"/>
    </source>
</evidence>
<organism evidence="3 4">
    <name type="scientific">Candidatus Ornithospirochaeta stercoripullorum</name>
    <dbReference type="NCBI Taxonomy" id="2840899"/>
    <lineage>
        <taxon>Bacteria</taxon>
        <taxon>Pseudomonadati</taxon>
        <taxon>Spirochaetota</taxon>
        <taxon>Spirochaetia</taxon>
        <taxon>Spirochaetales</taxon>
        <taxon>Spirochaetaceae</taxon>
        <taxon>Spirochaetaceae incertae sedis</taxon>
        <taxon>Candidatus Ornithospirochaeta</taxon>
    </lineage>
</organism>
<dbReference type="AlphaFoldDB" id="A0A9D9H571"/>
<reference evidence="3" key="1">
    <citation type="submission" date="2020-10" db="EMBL/GenBank/DDBJ databases">
        <authorList>
            <person name="Gilroy R."/>
        </authorList>
    </citation>
    <scope>NUCLEOTIDE SEQUENCE</scope>
    <source>
        <strain evidence="3">7293</strain>
    </source>
</reference>
<feature type="transmembrane region" description="Helical" evidence="1">
    <location>
        <begin position="107"/>
        <end position="130"/>
    </location>
</feature>
<proteinExistence type="predicted"/>
<keyword evidence="1" id="KW-0472">Membrane</keyword>
<gene>
    <name evidence="3" type="ORF">IAA97_04965</name>
</gene>
<evidence type="ECO:0000256" key="1">
    <source>
        <dbReference type="SAM" id="Phobius"/>
    </source>
</evidence>
<evidence type="ECO:0000259" key="2">
    <source>
        <dbReference type="Pfam" id="PF13568"/>
    </source>
</evidence>
<keyword evidence="1" id="KW-0812">Transmembrane</keyword>
<evidence type="ECO:0000313" key="3">
    <source>
        <dbReference type="EMBL" id="MBO8436309.1"/>
    </source>
</evidence>